<name>A0A7S2EIM7_TRICV</name>
<reference evidence="2" key="1">
    <citation type="submission" date="2021-01" db="EMBL/GenBank/DDBJ databases">
        <authorList>
            <person name="Corre E."/>
            <person name="Pelletier E."/>
            <person name="Niang G."/>
            <person name="Scheremetjew M."/>
            <person name="Finn R."/>
            <person name="Kale V."/>
            <person name="Holt S."/>
            <person name="Cochrane G."/>
            <person name="Meng A."/>
            <person name="Brown T."/>
            <person name="Cohen L."/>
        </authorList>
    </citation>
    <scope>NUCLEOTIDE SEQUENCE</scope>
    <source>
        <strain evidence="2">Grunow 1884</strain>
    </source>
</reference>
<evidence type="ECO:0000313" key="2">
    <source>
        <dbReference type="EMBL" id="CAD9338982.1"/>
    </source>
</evidence>
<organism evidence="2">
    <name type="scientific">Trieres chinensis</name>
    <name type="common">Marine centric diatom</name>
    <name type="synonym">Odontella sinensis</name>
    <dbReference type="NCBI Taxonomy" id="1514140"/>
    <lineage>
        <taxon>Eukaryota</taxon>
        <taxon>Sar</taxon>
        <taxon>Stramenopiles</taxon>
        <taxon>Ochrophyta</taxon>
        <taxon>Bacillariophyta</taxon>
        <taxon>Mediophyceae</taxon>
        <taxon>Biddulphiophycidae</taxon>
        <taxon>Eupodiscales</taxon>
        <taxon>Parodontellaceae</taxon>
        <taxon>Trieres</taxon>
    </lineage>
</organism>
<evidence type="ECO:0000256" key="1">
    <source>
        <dbReference type="SAM" id="MobiDB-lite"/>
    </source>
</evidence>
<feature type="region of interest" description="Disordered" evidence="1">
    <location>
        <begin position="132"/>
        <end position="153"/>
    </location>
</feature>
<feature type="compositionally biased region" description="Basic residues" evidence="1">
    <location>
        <begin position="205"/>
        <end position="217"/>
    </location>
</feature>
<protein>
    <submittedName>
        <fullName evidence="2">Uncharacterized protein</fullName>
    </submittedName>
</protein>
<sequence length="217" mass="24514">MIQARHQTFENIRTTDDTRMTQTDQANCIDASHVPNLVADHEPRSKLSIQTNPILHSALPRRRTFPIRADSWSDPETDYEENFPEKSVVAFCDPIVTEVYLRPSTESDEMSYLYYSRREISRFKRRFRRRALREGARNSDKEEETEQNTFSMAPALPSCCDHATGSMVASAAASDSKGLSSSVAISRPCSSGSLDNQTSLIVRNRTSKSRSRSARMA</sequence>
<dbReference type="AlphaFoldDB" id="A0A7S2EIM7"/>
<proteinExistence type="predicted"/>
<feature type="compositionally biased region" description="Polar residues" evidence="1">
    <location>
        <begin position="189"/>
        <end position="201"/>
    </location>
</feature>
<gene>
    <name evidence="2" type="ORF">OSIN01602_LOCUS9920</name>
</gene>
<dbReference type="EMBL" id="HBGO01017382">
    <property type="protein sequence ID" value="CAD9338982.1"/>
    <property type="molecule type" value="Transcribed_RNA"/>
</dbReference>
<feature type="region of interest" description="Disordered" evidence="1">
    <location>
        <begin position="189"/>
        <end position="217"/>
    </location>
</feature>
<accession>A0A7S2EIM7</accession>